<dbReference type="Proteomes" id="UP000215433">
    <property type="component" value="Unassembled WGS sequence"/>
</dbReference>
<dbReference type="EMBL" id="NEWD01000004">
    <property type="protein sequence ID" value="OXN01273.1"/>
    <property type="molecule type" value="Genomic_DNA"/>
</dbReference>
<dbReference type="AlphaFoldDB" id="A0A229W070"/>
<dbReference type="RefSeq" id="WP_093959484.1">
    <property type="nucleotide sequence ID" value="NZ_NEWD01000004.1"/>
</dbReference>
<accession>A0A229W070</accession>
<sequence length="336" mass="37186">MSHDFRSSLPIGTTFRSITGYLYAYDGDNPVDDSQETAWFSGAVQHDSDSRDSVEMHIADAVKQSMSKRDQLRSQLRLLAQALPEEAGGPLQLFNRYGFTDSGLPEDALYIAQFRMDVTIAPDGSGDVRNGIAVNDDLPDTVLAGTRKRLSVFARYAASLFDTLDPTDPTDGGDDDSDESQSLTLAVLAAFDSVDELDDAIATDDSSPMTAFRMMPNDDGSIHIDTQWYETPDNASWLLPMGFDFYDRLVRDLPDGTIPSDSSYTAYACFSGSRIPDRATPVAWFFADHDVRPAMLRCLVKLPEDQESFDMLVLLRQILATYTTSARQTAMRSVDE</sequence>
<comment type="caution">
    <text evidence="1">The sequence shown here is derived from an EMBL/GenBank/DDBJ whole genome shotgun (WGS) entry which is preliminary data.</text>
</comment>
<evidence type="ECO:0000313" key="2">
    <source>
        <dbReference type="Proteomes" id="UP000215433"/>
    </source>
</evidence>
<keyword evidence="2" id="KW-1185">Reference proteome</keyword>
<proteinExistence type="predicted"/>
<name>A0A229W070_9BIFI</name>
<evidence type="ECO:0000313" key="1">
    <source>
        <dbReference type="EMBL" id="OXN01273.1"/>
    </source>
</evidence>
<protein>
    <submittedName>
        <fullName evidence="1">Uncharacterized protein</fullName>
    </submittedName>
</protein>
<organism evidence="1 2">
    <name type="scientific">Bifidobacterium vansinderenii</name>
    <dbReference type="NCBI Taxonomy" id="1984871"/>
    <lineage>
        <taxon>Bacteria</taxon>
        <taxon>Bacillati</taxon>
        <taxon>Actinomycetota</taxon>
        <taxon>Actinomycetes</taxon>
        <taxon>Bifidobacteriales</taxon>
        <taxon>Bifidobacteriaceae</taxon>
        <taxon>Bifidobacterium</taxon>
    </lineage>
</organism>
<reference evidence="1 2" key="1">
    <citation type="submission" date="2017-05" db="EMBL/GenBank/DDBJ databases">
        <title>Bifidobacterium vansinderenii sp. nov.</title>
        <authorList>
            <person name="Lugli G.A."/>
            <person name="Duranti S."/>
            <person name="Mangifesta M."/>
        </authorList>
    </citation>
    <scope>NUCLEOTIDE SEQUENCE [LARGE SCALE GENOMIC DNA]</scope>
    <source>
        <strain evidence="1 2">Tam10B</strain>
    </source>
</reference>
<gene>
    <name evidence="1" type="ORF">Tam10B_0273</name>
</gene>